<evidence type="ECO:0000256" key="1">
    <source>
        <dbReference type="SAM" id="MobiDB-lite"/>
    </source>
</evidence>
<proteinExistence type="predicted"/>
<evidence type="ECO:0000313" key="2">
    <source>
        <dbReference type="EMBL" id="CAB9505539.1"/>
    </source>
</evidence>
<feature type="compositionally biased region" description="Basic residues" evidence="1">
    <location>
        <begin position="274"/>
        <end position="283"/>
    </location>
</feature>
<organism evidence="2 3">
    <name type="scientific">Seminavis robusta</name>
    <dbReference type="NCBI Taxonomy" id="568900"/>
    <lineage>
        <taxon>Eukaryota</taxon>
        <taxon>Sar</taxon>
        <taxon>Stramenopiles</taxon>
        <taxon>Ochrophyta</taxon>
        <taxon>Bacillariophyta</taxon>
        <taxon>Bacillariophyceae</taxon>
        <taxon>Bacillariophycidae</taxon>
        <taxon>Naviculales</taxon>
        <taxon>Naviculaceae</taxon>
        <taxon>Seminavis</taxon>
    </lineage>
</organism>
<evidence type="ECO:0000313" key="3">
    <source>
        <dbReference type="Proteomes" id="UP001153069"/>
    </source>
</evidence>
<dbReference type="Proteomes" id="UP001153069">
    <property type="component" value="Unassembled WGS sequence"/>
</dbReference>
<feature type="region of interest" description="Disordered" evidence="1">
    <location>
        <begin position="242"/>
        <end position="332"/>
    </location>
</feature>
<feature type="compositionally biased region" description="Polar residues" evidence="1">
    <location>
        <begin position="164"/>
        <end position="204"/>
    </location>
</feature>
<comment type="caution">
    <text evidence="2">The sequence shown here is derived from an EMBL/GenBank/DDBJ whole genome shotgun (WGS) entry which is preliminary data.</text>
</comment>
<dbReference type="EMBL" id="CAICTM010000233">
    <property type="protein sequence ID" value="CAB9505539.1"/>
    <property type="molecule type" value="Genomic_DNA"/>
</dbReference>
<sequence length="546" mass="60632">MMAPSATNNNPQPTNRFRLFARLPNEVHTKICVFDPFNIPSLKTLCVAVASKLKAAPGMNYQLLVDNMAVVEHTSELRDGDTVVLQVTAPSPPVIVEEQDVRPNFETNNDNGIYIVRVNSQQQSTPASTDTTATTTIITTNDSNAANQQTTNDDSPPKSDKATTKVSPQSDNTQTAANHQTNSSNESNHMIATSSGLSLTQELSKSQRKNSDATSDTSVDSTKSIAEVAVKAAVRAAAAELAGMPDCSDDETESEEDDTVELVSVMPTTTKTNNNRRRSKRLNNNKTNDSDKENAPPKRPKKVNFEGGKSNPQEQDEPTKPPPAKEAVKDTPKSFEVNERYFVSHFDGNYYPVRIIGAGSSDGRRCVQYEESTIAKEFPIGELLQETEEIKSQWLYRKSSSSASVCSVSSRSTRSSAKSPARMKYGPNTNVTRAKNLHKELKKYGIENYSGRWVAERNRIVYFCKDDETPNHIKEKFPRVSIGKILYDNRILWGEKLQANSRMQPRSPFVLPRTWHGRMVVNTANTANPNMIQWKRTRNSSNDSTC</sequence>
<feature type="compositionally biased region" description="Low complexity" evidence="1">
    <location>
        <begin position="407"/>
        <end position="419"/>
    </location>
</feature>
<feature type="region of interest" description="Disordered" evidence="1">
    <location>
        <begin position="407"/>
        <end position="429"/>
    </location>
</feature>
<feature type="compositionally biased region" description="Low complexity" evidence="1">
    <location>
        <begin position="212"/>
        <end position="222"/>
    </location>
</feature>
<reference evidence="2" key="1">
    <citation type="submission" date="2020-06" db="EMBL/GenBank/DDBJ databases">
        <authorList>
            <consortium name="Plant Systems Biology data submission"/>
        </authorList>
    </citation>
    <scope>NUCLEOTIDE SEQUENCE</scope>
    <source>
        <strain evidence="2">D6</strain>
    </source>
</reference>
<feature type="compositionally biased region" description="Low complexity" evidence="1">
    <location>
        <begin position="137"/>
        <end position="146"/>
    </location>
</feature>
<feature type="compositionally biased region" description="Low complexity" evidence="1">
    <location>
        <begin position="261"/>
        <end position="273"/>
    </location>
</feature>
<protein>
    <recommendedName>
        <fullName evidence="4">Coilin</fullName>
    </recommendedName>
</protein>
<evidence type="ECO:0008006" key="4">
    <source>
        <dbReference type="Google" id="ProtNLM"/>
    </source>
</evidence>
<accession>A0A9N8DMZ7</accession>
<keyword evidence="3" id="KW-1185">Reference proteome</keyword>
<feature type="region of interest" description="Disordered" evidence="1">
    <location>
        <begin position="137"/>
        <end position="222"/>
    </location>
</feature>
<feature type="compositionally biased region" description="Acidic residues" evidence="1">
    <location>
        <begin position="247"/>
        <end position="260"/>
    </location>
</feature>
<name>A0A9N8DMZ7_9STRA</name>
<dbReference type="AlphaFoldDB" id="A0A9N8DMZ7"/>
<gene>
    <name evidence="2" type="ORF">SEMRO_234_G094580.1</name>
</gene>